<feature type="transmembrane region" description="Helical" evidence="7">
    <location>
        <begin position="65"/>
        <end position="89"/>
    </location>
</feature>
<keyword evidence="2 7" id="KW-0813">Transport</keyword>
<evidence type="ECO:0000256" key="3">
    <source>
        <dbReference type="ARBA" id="ARBA00022475"/>
    </source>
</evidence>
<protein>
    <submittedName>
        <fullName evidence="9">Iron ABC transporter permease</fullName>
    </submittedName>
</protein>
<evidence type="ECO:0000313" key="10">
    <source>
        <dbReference type="Proteomes" id="UP000707356"/>
    </source>
</evidence>
<comment type="subcellular location">
    <subcellularLocation>
        <location evidence="1 7">Cell membrane</location>
        <topology evidence="1 7">Multi-pass membrane protein</topology>
    </subcellularLocation>
</comment>
<dbReference type="GO" id="GO:0055085">
    <property type="term" value="P:transmembrane transport"/>
    <property type="evidence" value="ECO:0007669"/>
    <property type="project" value="InterPro"/>
</dbReference>
<evidence type="ECO:0000256" key="2">
    <source>
        <dbReference type="ARBA" id="ARBA00022448"/>
    </source>
</evidence>
<name>A0A951P8J1_9CYAN</name>
<dbReference type="InterPro" id="IPR035906">
    <property type="entry name" value="MetI-like_sf"/>
</dbReference>
<dbReference type="Proteomes" id="UP000707356">
    <property type="component" value="Unassembled WGS sequence"/>
</dbReference>
<dbReference type="InterPro" id="IPR000515">
    <property type="entry name" value="MetI-like"/>
</dbReference>
<evidence type="ECO:0000259" key="8">
    <source>
        <dbReference type="PROSITE" id="PS50928"/>
    </source>
</evidence>
<feature type="transmembrane region" description="Helical" evidence="7">
    <location>
        <begin position="152"/>
        <end position="175"/>
    </location>
</feature>
<feature type="transmembrane region" description="Helical" evidence="7">
    <location>
        <begin position="414"/>
        <end position="435"/>
    </location>
</feature>
<accession>A0A951P8J1</accession>
<reference evidence="9" key="2">
    <citation type="journal article" date="2022" name="Microbiol. Resour. Announc.">
        <title>Metagenome Sequencing to Explore Phylogenomics of Terrestrial Cyanobacteria.</title>
        <authorList>
            <person name="Ward R.D."/>
            <person name="Stajich J.E."/>
            <person name="Johansen J.R."/>
            <person name="Huntemann M."/>
            <person name="Clum A."/>
            <person name="Foster B."/>
            <person name="Foster B."/>
            <person name="Roux S."/>
            <person name="Palaniappan K."/>
            <person name="Varghese N."/>
            <person name="Mukherjee S."/>
            <person name="Reddy T.B.K."/>
            <person name="Daum C."/>
            <person name="Copeland A."/>
            <person name="Chen I.A."/>
            <person name="Ivanova N.N."/>
            <person name="Kyrpides N.C."/>
            <person name="Shapiro N."/>
            <person name="Eloe-Fadrosh E.A."/>
            <person name="Pietrasiak N."/>
        </authorList>
    </citation>
    <scope>NUCLEOTIDE SEQUENCE</scope>
    <source>
        <strain evidence="9">GSE-TBD4-15B</strain>
    </source>
</reference>
<dbReference type="SUPFAM" id="SSF161098">
    <property type="entry name" value="MetI-like"/>
    <property type="match status" value="2"/>
</dbReference>
<feature type="domain" description="ABC transmembrane type-1" evidence="8">
    <location>
        <begin position="63"/>
        <end position="271"/>
    </location>
</feature>
<dbReference type="GO" id="GO:0005886">
    <property type="term" value="C:plasma membrane"/>
    <property type="evidence" value="ECO:0007669"/>
    <property type="project" value="UniProtKB-SubCell"/>
</dbReference>
<feature type="transmembrane region" description="Helical" evidence="7">
    <location>
        <begin position="250"/>
        <end position="269"/>
    </location>
</feature>
<keyword evidence="5 7" id="KW-1133">Transmembrane helix</keyword>
<evidence type="ECO:0000313" key="9">
    <source>
        <dbReference type="EMBL" id="MBW4464749.1"/>
    </source>
</evidence>
<feature type="transmembrane region" description="Helical" evidence="7">
    <location>
        <begin position="101"/>
        <end position="119"/>
    </location>
</feature>
<feature type="transmembrane region" description="Helical" evidence="7">
    <location>
        <begin position="375"/>
        <end position="402"/>
    </location>
</feature>
<dbReference type="AlphaFoldDB" id="A0A951P8J1"/>
<keyword evidence="3" id="KW-1003">Cell membrane</keyword>
<evidence type="ECO:0000256" key="1">
    <source>
        <dbReference type="ARBA" id="ARBA00004651"/>
    </source>
</evidence>
<feature type="transmembrane region" description="Helical" evidence="7">
    <location>
        <begin position="196"/>
        <end position="218"/>
    </location>
</feature>
<comment type="similarity">
    <text evidence="7">Belongs to the binding-protein-dependent transport system permease family.</text>
</comment>
<reference evidence="9" key="1">
    <citation type="submission" date="2021-05" db="EMBL/GenBank/DDBJ databases">
        <authorList>
            <person name="Pietrasiak N."/>
            <person name="Ward R."/>
            <person name="Stajich J.E."/>
            <person name="Kurbessoian T."/>
        </authorList>
    </citation>
    <scope>NUCLEOTIDE SEQUENCE</scope>
    <source>
        <strain evidence="9">GSE-TBD4-15B</strain>
    </source>
</reference>
<dbReference type="Pfam" id="PF00528">
    <property type="entry name" value="BPD_transp_1"/>
    <property type="match status" value="1"/>
</dbReference>
<organism evidence="9 10">
    <name type="scientific">Pegethrix bostrychoides GSE-TBD4-15B</name>
    <dbReference type="NCBI Taxonomy" id="2839662"/>
    <lineage>
        <taxon>Bacteria</taxon>
        <taxon>Bacillati</taxon>
        <taxon>Cyanobacteriota</taxon>
        <taxon>Cyanophyceae</taxon>
        <taxon>Oculatellales</taxon>
        <taxon>Oculatellaceae</taxon>
        <taxon>Pegethrix</taxon>
    </lineage>
</organism>
<evidence type="ECO:0000256" key="6">
    <source>
        <dbReference type="ARBA" id="ARBA00023136"/>
    </source>
</evidence>
<dbReference type="PANTHER" id="PTHR30183:SF2">
    <property type="entry name" value="IRON UTILIZATION PROTEIN"/>
    <property type="match status" value="1"/>
</dbReference>
<dbReference type="EMBL" id="JAHHHV010000020">
    <property type="protein sequence ID" value="MBW4464749.1"/>
    <property type="molecule type" value="Genomic_DNA"/>
</dbReference>
<proteinExistence type="inferred from homology"/>
<keyword evidence="4 7" id="KW-0812">Transmembrane</keyword>
<dbReference type="Gene3D" id="1.10.3720.10">
    <property type="entry name" value="MetI-like"/>
    <property type="match status" value="2"/>
</dbReference>
<feature type="domain" description="ABC transmembrane type-1" evidence="8">
    <location>
        <begin position="340"/>
        <end position="546"/>
    </location>
</feature>
<evidence type="ECO:0000256" key="7">
    <source>
        <dbReference type="RuleBase" id="RU363032"/>
    </source>
</evidence>
<dbReference type="PROSITE" id="PS50928">
    <property type="entry name" value="ABC_TM1"/>
    <property type="match status" value="2"/>
</dbReference>
<evidence type="ECO:0000256" key="4">
    <source>
        <dbReference type="ARBA" id="ARBA00022692"/>
    </source>
</evidence>
<feature type="transmembrane region" description="Helical" evidence="7">
    <location>
        <begin position="21"/>
        <end position="45"/>
    </location>
</feature>
<feature type="transmembrane region" description="Helical" evidence="7">
    <location>
        <begin position="471"/>
        <end position="492"/>
    </location>
</feature>
<dbReference type="CDD" id="cd06261">
    <property type="entry name" value="TM_PBP2"/>
    <property type="match status" value="2"/>
</dbReference>
<gene>
    <name evidence="9" type="ORF">KME07_04825</name>
</gene>
<sequence>MTGFNARRFRLFPRQVAIDSWTLLVLAIALLILAPILVVFSSVFVDSGAVWQHLLTTVLPDYVASSLGLMLGVGLCSAVIGVGTAWLVTACRFPGQPLFEWGLLLPLAAPAYILAYVYTELLEFYGPVQTRLRLIFGWSSVNDYWFPAIRSMGGAIVVISLVLYPYIYLLARVAFLEQSVCTLEASRSLGCNPWKSFGRVALPLARPAIVAGLALVLMETLNDFGTVQYFAVNTFSVGIYRTWFGMGERIAASQLSAVLLLFVLLLLGLERGSRRQTQYYQTGRYQRAAAFELRGWRASLACLCCLLPIVLGFLIPAGRLLMMATADVTQSFSQRFWELSRHSLILATVAAGVAVSIAVVMAYGLRLRPSLAMQLAVRTASVGYAVPGAVIAVGILFPLGAIDNALDAGMRSSFGISTGLLLSGTITALVFAYLVRFLAVSHNTVESSLSRIKPNLDEAARSLGCSSTRTLLKIHAPLISSGLLTAAILVFVDVMKELPATLIMRPFNFDTLAVEVYRLASDERLGEAAAPALAIVAVGIIPVILLSRQISRTRTEENN</sequence>
<evidence type="ECO:0000256" key="5">
    <source>
        <dbReference type="ARBA" id="ARBA00022989"/>
    </source>
</evidence>
<keyword evidence="6 7" id="KW-0472">Membrane</keyword>
<comment type="caution">
    <text evidence="9">The sequence shown here is derived from an EMBL/GenBank/DDBJ whole genome shotgun (WGS) entry which is preliminary data.</text>
</comment>
<feature type="transmembrane region" description="Helical" evidence="7">
    <location>
        <begin position="300"/>
        <end position="322"/>
    </location>
</feature>
<dbReference type="PANTHER" id="PTHR30183">
    <property type="entry name" value="MOLYBDENUM TRANSPORT SYSTEM PERMEASE PROTEIN MODB"/>
    <property type="match status" value="1"/>
</dbReference>
<dbReference type="FunFam" id="1.10.3720.10:FF:000088">
    <property type="entry name" value="Iron(III) ABC transporter, permease protein"/>
    <property type="match status" value="1"/>
</dbReference>
<feature type="transmembrane region" description="Helical" evidence="7">
    <location>
        <begin position="528"/>
        <end position="546"/>
    </location>
</feature>
<feature type="transmembrane region" description="Helical" evidence="7">
    <location>
        <begin position="342"/>
        <end position="363"/>
    </location>
</feature>